<protein>
    <recommendedName>
        <fullName evidence="2">DUF1501 domain-containing protein</fullName>
    </recommendedName>
</protein>
<organism evidence="1">
    <name type="scientific">marine metagenome</name>
    <dbReference type="NCBI Taxonomy" id="408172"/>
    <lineage>
        <taxon>unclassified sequences</taxon>
        <taxon>metagenomes</taxon>
        <taxon>ecological metagenomes</taxon>
    </lineage>
</organism>
<dbReference type="EMBL" id="UINC01065770">
    <property type="protein sequence ID" value="SVB95777.1"/>
    <property type="molecule type" value="Genomic_DNA"/>
</dbReference>
<gene>
    <name evidence="1" type="ORF">METZ01_LOCUS248631</name>
</gene>
<feature type="non-terminal residue" evidence="1">
    <location>
        <position position="243"/>
    </location>
</feature>
<dbReference type="PROSITE" id="PS51318">
    <property type="entry name" value="TAT"/>
    <property type="match status" value="1"/>
</dbReference>
<dbReference type="InterPro" id="IPR006311">
    <property type="entry name" value="TAT_signal"/>
</dbReference>
<evidence type="ECO:0000313" key="1">
    <source>
        <dbReference type="EMBL" id="SVB95777.1"/>
    </source>
</evidence>
<evidence type="ECO:0008006" key="2">
    <source>
        <dbReference type="Google" id="ProtNLM"/>
    </source>
</evidence>
<dbReference type="InterPro" id="IPR010869">
    <property type="entry name" value="DUF1501"/>
</dbReference>
<accession>A0A382I968</accession>
<dbReference type="AlphaFoldDB" id="A0A382I968"/>
<proteinExistence type="predicted"/>
<sequence>MMNDGTSFCPGPVSRRSFMEIGGAACGLGLAGLLEAQAKSAPKGQAGKDTSVIFVWLPGGPPHMEMYDMKPEAPKEYRGQFMPIKTKVPGMDVCELLPLHAKVADKFNIIRSIHHGFANHPDGHRRFLTGRKPSGAGTGTFVNDTPCVGSMASAALDGVRKTQGLPNYIVLGDRRVKNVDTFSFGSAYLGSHRHPFRVSADPTAPDFKVENVTLERTMADRLGDRATLLAGFDNFRRDVDTSG</sequence>
<reference evidence="1" key="1">
    <citation type="submission" date="2018-05" db="EMBL/GenBank/DDBJ databases">
        <authorList>
            <person name="Lanie J.A."/>
            <person name="Ng W.-L."/>
            <person name="Kazmierczak K.M."/>
            <person name="Andrzejewski T.M."/>
            <person name="Davidsen T.M."/>
            <person name="Wayne K.J."/>
            <person name="Tettelin H."/>
            <person name="Glass J.I."/>
            <person name="Rusch D."/>
            <person name="Podicherti R."/>
            <person name="Tsui H.-C.T."/>
            <person name="Winkler M.E."/>
        </authorList>
    </citation>
    <scope>NUCLEOTIDE SEQUENCE</scope>
</reference>
<name>A0A382I968_9ZZZZ</name>
<dbReference type="Pfam" id="PF07394">
    <property type="entry name" value="DUF1501"/>
    <property type="match status" value="1"/>
</dbReference>